<reference evidence="2 3" key="1">
    <citation type="submission" date="2016-11" db="EMBL/GenBank/DDBJ databases">
        <authorList>
            <person name="Jaros S."/>
            <person name="Januszkiewicz K."/>
            <person name="Wedrychowicz H."/>
        </authorList>
    </citation>
    <scope>NUCLEOTIDE SEQUENCE [LARGE SCALE GENOMIC DNA]</scope>
    <source>
        <strain evidence="2 3">DSM 16112</strain>
    </source>
</reference>
<dbReference type="Proteomes" id="UP000184327">
    <property type="component" value="Unassembled WGS sequence"/>
</dbReference>
<protein>
    <submittedName>
        <fullName evidence="2">Uncharacterized protein</fullName>
    </submittedName>
</protein>
<dbReference type="AlphaFoldDB" id="A0A1M5FDM8"/>
<keyword evidence="3" id="KW-1185">Reference proteome</keyword>
<evidence type="ECO:0000256" key="1">
    <source>
        <dbReference type="SAM" id="MobiDB-lite"/>
    </source>
</evidence>
<dbReference type="RefSeq" id="WP_200796753.1">
    <property type="nucleotide sequence ID" value="NZ_FQUZ01000054.1"/>
</dbReference>
<gene>
    <name evidence="2" type="ORF">SAMN02745117_02785</name>
</gene>
<feature type="non-terminal residue" evidence="2">
    <location>
        <position position="233"/>
    </location>
</feature>
<accession>A0A1M5FDM8</accession>
<evidence type="ECO:0000313" key="3">
    <source>
        <dbReference type="Proteomes" id="UP000184327"/>
    </source>
</evidence>
<feature type="compositionally biased region" description="Polar residues" evidence="1">
    <location>
        <begin position="214"/>
        <end position="233"/>
    </location>
</feature>
<dbReference type="EMBL" id="FQUZ01000054">
    <property type="protein sequence ID" value="SHF89222.1"/>
    <property type="molecule type" value="Genomic_DNA"/>
</dbReference>
<proteinExistence type="predicted"/>
<feature type="region of interest" description="Disordered" evidence="1">
    <location>
        <begin position="210"/>
        <end position="233"/>
    </location>
</feature>
<evidence type="ECO:0000313" key="2">
    <source>
        <dbReference type="EMBL" id="SHF89222.1"/>
    </source>
</evidence>
<sequence>MTVSVLIPQAGDPPAPTVELDPIAVVPGSDSTPVSGIIQIPQGTVPESVTLQIGGGDPITIPIESLQGPDENGNYRFSINVPSNQLQPGTPVEVIATVRDPQTGKISGPGEDDKTVPPTGNPPAPIVGLDPITVPPGSDSTPIPVSGIIRVPEGTVPDSVTLQVGGGNPITIPVESLQGPDENGNYRFTVEVPGHQLQPGAPVDIIATVRDPQSGATSTPGESQQTVKTEPDD</sequence>
<organism evidence="2 3">
    <name type="scientific">Lampropedia hyalina DSM 16112</name>
    <dbReference type="NCBI Taxonomy" id="1122156"/>
    <lineage>
        <taxon>Bacteria</taxon>
        <taxon>Pseudomonadati</taxon>
        <taxon>Pseudomonadota</taxon>
        <taxon>Betaproteobacteria</taxon>
        <taxon>Burkholderiales</taxon>
        <taxon>Comamonadaceae</taxon>
        <taxon>Lampropedia</taxon>
    </lineage>
</organism>
<name>A0A1M5FDM8_9BURK</name>